<proteinExistence type="predicted"/>
<evidence type="ECO:0000259" key="1">
    <source>
        <dbReference type="Pfam" id="PF13304"/>
    </source>
</evidence>
<keyword evidence="3" id="KW-1185">Reference proteome</keyword>
<dbReference type="Gene3D" id="3.40.50.300">
    <property type="entry name" value="P-loop containing nucleotide triphosphate hydrolases"/>
    <property type="match status" value="1"/>
</dbReference>
<dbReference type="InterPro" id="IPR051396">
    <property type="entry name" value="Bact_Antivir_Def_Nuclease"/>
</dbReference>
<evidence type="ECO:0000313" key="2">
    <source>
        <dbReference type="EMBL" id="NSG86844.1"/>
    </source>
</evidence>
<organism evidence="2 3">
    <name type="scientific">Blautia faecis</name>
    <dbReference type="NCBI Taxonomy" id="871665"/>
    <lineage>
        <taxon>Bacteria</taxon>
        <taxon>Bacillati</taxon>
        <taxon>Bacillota</taxon>
        <taxon>Clostridia</taxon>
        <taxon>Lachnospirales</taxon>
        <taxon>Lachnospiraceae</taxon>
        <taxon>Blautia</taxon>
    </lineage>
</organism>
<dbReference type="Proteomes" id="UP001644719">
    <property type="component" value="Unassembled WGS sequence"/>
</dbReference>
<comment type="caution">
    <text evidence="2">The sequence shown here is derived from an EMBL/GenBank/DDBJ whole genome shotgun (WGS) entry which is preliminary data.</text>
</comment>
<reference evidence="2 3" key="1">
    <citation type="journal article" date="2020" name="Cell Host Microbe">
        <title>Functional and Genomic Variation between Human-Derived Isolates of Lachnospiraceae Reveals Inter- and Intra-Species Diversity.</title>
        <authorList>
            <person name="Sorbara M.T."/>
            <person name="Littmann E.R."/>
            <person name="Fontana E."/>
            <person name="Moody T.U."/>
            <person name="Kohout C.E."/>
            <person name="Gjonbalaj M."/>
            <person name="Eaton V."/>
            <person name="Seok R."/>
            <person name="Leiner I.M."/>
            <person name="Pamer E.G."/>
        </authorList>
    </citation>
    <scope>NUCLEOTIDE SEQUENCE [LARGE SCALE GENOMIC DNA]</scope>
    <source>
        <strain evidence="2 3">MSK.17.74</strain>
    </source>
</reference>
<accession>A0ABX2HBV0</accession>
<dbReference type="Pfam" id="PF13304">
    <property type="entry name" value="AAA_21"/>
    <property type="match status" value="1"/>
</dbReference>
<dbReference type="GO" id="GO:0005524">
    <property type="term" value="F:ATP binding"/>
    <property type="evidence" value="ECO:0007669"/>
    <property type="project" value="UniProtKB-KW"/>
</dbReference>
<dbReference type="PANTHER" id="PTHR43581:SF2">
    <property type="entry name" value="EXCINUCLEASE ATPASE SUBUNIT"/>
    <property type="match status" value="1"/>
</dbReference>
<sequence length="505" mass="58946">MTNSEIVYLTNDNWNDYFEYRTMYQMYYKNQHIGGVRIGRIGQTEDRPDIPDEFETLPTDYFSLGVSLEYYKNLKREGIPRVEILIALHDIAYDLKLLETVREERVTQRSLMRDFSYYAVKEQFHRIADGGAVLTDYDFKYILPDKDITTGENLELDFYVEGENNTPPSNIYVLIGKNGIGKTTIIKKMLKTLLCNNDLHTYGEFITGWGGNFSNIVNISFSMFDDPITEVDVFDKMIFYKYIGLIDVRYENDTRKRNVKYDQLPDMFFESYWNVIKSITKNELWKRSVKILETDSTFKELDIGSWISQEKSKLEKMILATEKSIEEKNNIEKNFFREIINNQFSKLSSGHKIILLTVVNLVNFVEEKTLVIMDEPEEHLHPPLVSAFIRALSELMSYRNGVAIIATHSPVIVQEVPRRCVWKIRGHGKYRKFEHPEIETFGENLGEITTEIFGYDVGSTGFHTILKNVADRKNSYEKALNEFQGELGKEAKSILRAYMYDKENT</sequence>
<dbReference type="InterPro" id="IPR027417">
    <property type="entry name" value="P-loop_NTPase"/>
</dbReference>
<keyword evidence="2" id="KW-0067">ATP-binding</keyword>
<dbReference type="EMBL" id="JAAITS010000051">
    <property type="protein sequence ID" value="NSG86844.1"/>
    <property type="molecule type" value="Genomic_DNA"/>
</dbReference>
<dbReference type="PANTHER" id="PTHR43581">
    <property type="entry name" value="ATP/GTP PHOSPHATASE"/>
    <property type="match status" value="1"/>
</dbReference>
<dbReference type="SUPFAM" id="SSF52540">
    <property type="entry name" value="P-loop containing nucleoside triphosphate hydrolases"/>
    <property type="match status" value="1"/>
</dbReference>
<feature type="domain" description="ATPase AAA-type core" evidence="1">
    <location>
        <begin position="344"/>
        <end position="413"/>
    </location>
</feature>
<protein>
    <submittedName>
        <fullName evidence="2">ATP-binding protein</fullName>
    </submittedName>
</protein>
<name>A0ABX2HBV0_9FIRM</name>
<evidence type="ECO:0000313" key="3">
    <source>
        <dbReference type="Proteomes" id="UP001644719"/>
    </source>
</evidence>
<dbReference type="RefSeq" id="WP_173770169.1">
    <property type="nucleotide sequence ID" value="NZ_JAAITS010000051.1"/>
</dbReference>
<gene>
    <name evidence="2" type="ORF">G5B17_15850</name>
</gene>
<dbReference type="InterPro" id="IPR003959">
    <property type="entry name" value="ATPase_AAA_core"/>
</dbReference>
<keyword evidence="2" id="KW-0547">Nucleotide-binding</keyword>